<dbReference type="EMBL" id="FOOX01000023">
    <property type="protein sequence ID" value="SFH28933.1"/>
    <property type="molecule type" value="Genomic_DNA"/>
</dbReference>
<gene>
    <name evidence="1" type="ORF">SAMN05660649_04590</name>
</gene>
<dbReference type="Proteomes" id="UP000199337">
    <property type="component" value="Unassembled WGS sequence"/>
</dbReference>
<organism evidence="1 2">
    <name type="scientific">Desulfotruncus arcticus DSM 17038</name>
    <dbReference type="NCBI Taxonomy" id="1121424"/>
    <lineage>
        <taxon>Bacteria</taxon>
        <taxon>Bacillati</taxon>
        <taxon>Bacillota</taxon>
        <taxon>Clostridia</taxon>
        <taxon>Eubacteriales</taxon>
        <taxon>Desulfallaceae</taxon>
        <taxon>Desulfotruncus</taxon>
    </lineage>
</organism>
<evidence type="ECO:0000313" key="1">
    <source>
        <dbReference type="EMBL" id="SFH28933.1"/>
    </source>
</evidence>
<dbReference type="AlphaFoldDB" id="A0A1I2YTD8"/>
<keyword evidence="2" id="KW-1185">Reference proteome</keyword>
<name>A0A1I2YTD8_9FIRM</name>
<accession>A0A1I2YTD8</accession>
<reference evidence="2" key="1">
    <citation type="submission" date="2016-10" db="EMBL/GenBank/DDBJ databases">
        <authorList>
            <person name="Varghese N."/>
            <person name="Submissions S."/>
        </authorList>
    </citation>
    <scope>NUCLEOTIDE SEQUENCE [LARGE SCALE GENOMIC DNA]</scope>
    <source>
        <strain evidence="2">DSM 17038</strain>
    </source>
</reference>
<sequence length="117" mass="13355">MFLSYSELLNSFDSGATTKVTINNRCLNKTDFESSILIPFREGGLDEYRREYNRMLLDKATGANSIVQDKYVTVSVAKKNIEEARSYFSRIGTDLITHFSYRFRGQHVNVHGSAFAL</sequence>
<proteinExistence type="predicted"/>
<protein>
    <submittedName>
        <fullName evidence="1">Uncharacterized protein</fullName>
    </submittedName>
</protein>
<evidence type="ECO:0000313" key="2">
    <source>
        <dbReference type="Proteomes" id="UP000199337"/>
    </source>
</evidence>
<dbReference type="STRING" id="341036.SAMN05660649_04590"/>